<evidence type="ECO:0000313" key="3">
    <source>
        <dbReference type="Proteomes" id="UP001499863"/>
    </source>
</evidence>
<gene>
    <name evidence="2" type="ORF">GCM10009639_09380</name>
</gene>
<accession>A0ABN1XNZ3</accession>
<name>A0ABN1XNZ3_9ACTN</name>
<evidence type="ECO:0000313" key="2">
    <source>
        <dbReference type="EMBL" id="GAA1386051.1"/>
    </source>
</evidence>
<dbReference type="Proteomes" id="UP001499863">
    <property type="component" value="Unassembled WGS sequence"/>
</dbReference>
<comment type="caution">
    <text evidence="2">The sequence shown here is derived from an EMBL/GenBank/DDBJ whole genome shotgun (WGS) entry which is preliminary data.</text>
</comment>
<evidence type="ECO:0000256" key="1">
    <source>
        <dbReference type="SAM" id="MobiDB-lite"/>
    </source>
</evidence>
<dbReference type="EMBL" id="BAAAKJ010000042">
    <property type="protein sequence ID" value="GAA1386051.1"/>
    <property type="molecule type" value="Genomic_DNA"/>
</dbReference>
<organism evidence="2 3">
    <name type="scientific">Kitasatospora putterlickiae</name>
    <dbReference type="NCBI Taxonomy" id="221725"/>
    <lineage>
        <taxon>Bacteria</taxon>
        <taxon>Bacillati</taxon>
        <taxon>Actinomycetota</taxon>
        <taxon>Actinomycetes</taxon>
        <taxon>Kitasatosporales</taxon>
        <taxon>Streptomycetaceae</taxon>
        <taxon>Kitasatospora</taxon>
    </lineage>
</organism>
<feature type="region of interest" description="Disordered" evidence="1">
    <location>
        <begin position="25"/>
        <end position="77"/>
    </location>
</feature>
<reference evidence="2 3" key="1">
    <citation type="journal article" date="2019" name="Int. J. Syst. Evol. Microbiol.">
        <title>The Global Catalogue of Microorganisms (GCM) 10K type strain sequencing project: providing services to taxonomists for standard genome sequencing and annotation.</title>
        <authorList>
            <consortium name="The Broad Institute Genomics Platform"/>
            <consortium name="The Broad Institute Genome Sequencing Center for Infectious Disease"/>
            <person name="Wu L."/>
            <person name="Ma J."/>
        </authorList>
    </citation>
    <scope>NUCLEOTIDE SEQUENCE [LARGE SCALE GENOMIC DNA]</scope>
    <source>
        <strain evidence="2 3">JCM 12393</strain>
    </source>
</reference>
<feature type="compositionally biased region" description="Low complexity" evidence="1">
    <location>
        <begin position="30"/>
        <end position="40"/>
    </location>
</feature>
<proteinExistence type="predicted"/>
<keyword evidence="3" id="KW-1185">Reference proteome</keyword>
<protein>
    <submittedName>
        <fullName evidence="2">Uncharacterized protein</fullName>
    </submittedName>
</protein>
<sequence>MWSSAGLRARADEQQREHRAVLVARAGPRSVSSSTASTCFSHRRNRATPARDGRSPGATECAAGACRPSSGHRSDGWLRRAAPADSIQRRRIRALVRAGLPTTPIWARTMHDHDTPLAYNAVKAFLRRVARM</sequence>